<protein>
    <recommendedName>
        <fullName evidence="3">Type II secretion system protein J</fullName>
    </recommendedName>
</protein>
<evidence type="ECO:0000256" key="7">
    <source>
        <dbReference type="ARBA" id="ARBA00022692"/>
    </source>
</evidence>
<dbReference type="Gene3D" id="3.10.610.10">
    <property type="entry name" value="GSPII I/J protein-like"/>
    <property type="match status" value="1"/>
</dbReference>
<dbReference type="Pfam" id="PF11612">
    <property type="entry name" value="T2SSJ"/>
    <property type="match status" value="1"/>
</dbReference>
<evidence type="ECO:0000256" key="8">
    <source>
        <dbReference type="ARBA" id="ARBA00022989"/>
    </source>
</evidence>
<evidence type="ECO:0000256" key="10">
    <source>
        <dbReference type="SAM" id="MobiDB-lite"/>
    </source>
</evidence>
<dbReference type="NCBIfam" id="TIGR02532">
    <property type="entry name" value="IV_pilin_GFxxxE"/>
    <property type="match status" value="1"/>
</dbReference>
<dbReference type="Proteomes" id="UP000016567">
    <property type="component" value="Unassembled WGS sequence"/>
</dbReference>
<dbReference type="EMBL" id="BATL01000028">
    <property type="protein sequence ID" value="GAD75673.1"/>
    <property type="molecule type" value="Genomic_DNA"/>
</dbReference>
<dbReference type="GO" id="GO:0015627">
    <property type="term" value="C:type II protein secretion system complex"/>
    <property type="evidence" value="ECO:0007669"/>
    <property type="project" value="InterPro"/>
</dbReference>
<dbReference type="InterPro" id="IPR010055">
    <property type="entry name" value="T2SS_protein-GspJ"/>
</dbReference>
<feature type="compositionally biased region" description="Polar residues" evidence="10">
    <location>
        <begin position="249"/>
        <end position="265"/>
    </location>
</feature>
<accession>U3CBC5</accession>
<comment type="similarity">
    <text evidence="2">Belongs to the GSP J family.</text>
</comment>
<evidence type="ECO:0000313" key="13">
    <source>
        <dbReference type="Proteomes" id="UP000016567"/>
    </source>
</evidence>
<dbReference type="PROSITE" id="PS00409">
    <property type="entry name" value="PROKAR_NTER_METHYL"/>
    <property type="match status" value="1"/>
</dbReference>
<keyword evidence="7 11" id="KW-0812">Transmembrane</keyword>
<dbReference type="GO" id="GO:0005886">
    <property type="term" value="C:plasma membrane"/>
    <property type="evidence" value="ECO:0007669"/>
    <property type="project" value="UniProtKB-SubCell"/>
</dbReference>
<dbReference type="eggNOG" id="COG4795">
    <property type="taxonomic scope" value="Bacteria"/>
</dbReference>
<reference evidence="12 13" key="1">
    <citation type="submission" date="2013-09" db="EMBL/GenBank/DDBJ databases">
        <title>Whole genome shotgun sequence of Vibrio azureus NBRC 104587.</title>
        <authorList>
            <person name="Isaki S."/>
            <person name="Hosoyama A."/>
            <person name="Numata M."/>
            <person name="Hashimoto M."/>
            <person name="Hosoyama Y."/>
            <person name="Tsuchikane K."/>
            <person name="Noguchi M."/>
            <person name="Hirakata S."/>
            <person name="Ichikawa N."/>
            <person name="Ohji S."/>
            <person name="Yamazoe A."/>
            <person name="Fujita N."/>
        </authorList>
    </citation>
    <scope>NUCLEOTIDE SEQUENCE [LARGE SCALE GENOMIC DNA]</scope>
    <source>
        <strain evidence="12 13">NBRC 104587</strain>
    </source>
</reference>
<dbReference type="SUPFAM" id="SSF54523">
    <property type="entry name" value="Pili subunits"/>
    <property type="match status" value="1"/>
</dbReference>
<feature type="region of interest" description="Disordered" evidence="10">
    <location>
        <begin position="212"/>
        <end position="265"/>
    </location>
</feature>
<dbReference type="InterPro" id="IPR012902">
    <property type="entry name" value="N_methyl_site"/>
</dbReference>
<comment type="caution">
    <text evidence="12">The sequence shown here is derived from an EMBL/GenBank/DDBJ whole genome shotgun (WGS) entry which is preliminary data.</text>
</comment>
<evidence type="ECO:0000256" key="4">
    <source>
        <dbReference type="ARBA" id="ARBA00022475"/>
    </source>
</evidence>
<evidence type="ECO:0000256" key="5">
    <source>
        <dbReference type="ARBA" id="ARBA00022481"/>
    </source>
</evidence>
<dbReference type="STRING" id="1219077.VAZ01S_028_00270"/>
<dbReference type="RefSeq" id="WP_021709429.1">
    <property type="nucleotide sequence ID" value="NZ_BAOB01000034.1"/>
</dbReference>
<keyword evidence="8 11" id="KW-1133">Transmembrane helix</keyword>
<keyword evidence="13" id="KW-1185">Reference proteome</keyword>
<evidence type="ECO:0000256" key="2">
    <source>
        <dbReference type="ARBA" id="ARBA00011084"/>
    </source>
</evidence>
<keyword evidence="4" id="KW-1003">Cell membrane</keyword>
<dbReference type="PANTHER" id="PTHR39583">
    <property type="entry name" value="TYPE II SECRETION SYSTEM PROTEIN J-RELATED"/>
    <property type="match status" value="1"/>
</dbReference>
<dbReference type="OrthoDB" id="9794345at2"/>
<dbReference type="NCBIfam" id="TIGR01711">
    <property type="entry name" value="gspJ"/>
    <property type="match status" value="1"/>
</dbReference>
<feature type="transmembrane region" description="Helical" evidence="11">
    <location>
        <begin position="21"/>
        <end position="43"/>
    </location>
</feature>
<keyword evidence="6" id="KW-0997">Cell inner membrane</keyword>
<name>U3CBC5_9VIBR</name>
<keyword evidence="5" id="KW-0488">Methylation</keyword>
<sequence length="265" mass="29515">MLSSKSQRLKTPFSSGPQGFTLIEVLVSIAIFATMSMAAYQVVSQVQRSNQVSLEKTQRLNELQRALIMMDNDFRQMATRSMRTNGEKPAEKLLFWSENLLNSDTKGIMFARTGWHNPQQQFPRGEVTKVGYRIKGESLQRVWWRYPDTPAGQTPVVTPLLSQVDEWDIRFYDGSSWKETWDEKGALPSAIKMVITLQDYGEISRTYLTSGGKLTASEKPDRNGDGGFGGSGGSQGDDPQGDDSRNNDSRNQGAQNDNATEGNDG</sequence>
<evidence type="ECO:0000256" key="9">
    <source>
        <dbReference type="ARBA" id="ARBA00023136"/>
    </source>
</evidence>
<dbReference type="GO" id="GO:0015628">
    <property type="term" value="P:protein secretion by the type II secretion system"/>
    <property type="evidence" value="ECO:0007669"/>
    <property type="project" value="InterPro"/>
</dbReference>
<dbReference type="Pfam" id="PF07963">
    <property type="entry name" value="N_methyl"/>
    <property type="match status" value="1"/>
</dbReference>
<proteinExistence type="inferred from homology"/>
<dbReference type="InterPro" id="IPR051621">
    <property type="entry name" value="T2SS_protein_J"/>
</dbReference>
<dbReference type="PANTHER" id="PTHR39583:SF2">
    <property type="entry name" value="TYPE II SECRETION SYSTEM PROTEIN J"/>
    <property type="match status" value="1"/>
</dbReference>
<comment type="subcellular location">
    <subcellularLocation>
        <location evidence="1">Cell inner membrane</location>
        <topology evidence="1">Single-pass membrane protein</topology>
    </subcellularLocation>
</comment>
<feature type="compositionally biased region" description="Gly residues" evidence="10">
    <location>
        <begin position="225"/>
        <end position="235"/>
    </location>
</feature>
<dbReference type="AlphaFoldDB" id="U3CBC5"/>
<evidence type="ECO:0000256" key="11">
    <source>
        <dbReference type="SAM" id="Phobius"/>
    </source>
</evidence>
<evidence type="ECO:0000256" key="6">
    <source>
        <dbReference type="ARBA" id="ARBA00022519"/>
    </source>
</evidence>
<keyword evidence="9 11" id="KW-0472">Membrane</keyword>
<evidence type="ECO:0000313" key="12">
    <source>
        <dbReference type="EMBL" id="GAD75673.1"/>
    </source>
</evidence>
<evidence type="ECO:0000256" key="3">
    <source>
        <dbReference type="ARBA" id="ARBA00021539"/>
    </source>
</evidence>
<gene>
    <name evidence="12" type="primary">gspJ</name>
    <name evidence="12" type="ORF">VAZ01S_028_00270</name>
</gene>
<organism evidence="12 13">
    <name type="scientific">Vibrio azureus NBRC 104587</name>
    <dbReference type="NCBI Taxonomy" id="1219077"/>
    <lineage>
        <taxon>Bacteria</taxon>
        <taxon>Pseudomonadati</taxon>
        <taxon>Pseudomonadota</taxon>
        <taxon>Gammaproteobacteria</taxon>
        <taxon>Vibrionales</taxon>
        <taxon>Vibrionaceae</taxon>
        <taxon>Vibrio</taxon>
    </lineage>
</organism>
<evidence type="ECO:0000256" key="1">
    <source>
        <dbReference type="ARBA" id="ARBA00004377"/>
    </source>
</evidence>
<dbReference type="Gene3D" id="2.10.70.20">
    <property type="entry name" value="gspk-gspi-gspj complex like domains"/>
    <property type="match status" value="1"/>
</dbReference>
<dbReference type="InterPro" id="IPR045584">
    <property type="entry name" value="Pilin-like"/>
</dbReference>